<evidence type="ECO:0008006" key="5">
    <source>
        <dbReference type="Google" id="ProtNLM"/>
    </source>
</evidence>
<dbReference type="STRING" id="317619.GCA_000332315_04567"/>
<feature type="domain" description="GUN4 N-terminal ARM-like repeat" evidence="2">
    <location>
        <begin position="8"/>
        <end position="84"/>
    </location>
</feature>
<name>A0A0M2Q1B8_PROHO</name>
<dbReference type="PANTHER" id="PTHR34800">
    <property type="entry name" value="TETRAPYRROLE-BINDING PROTEIN, CHLOROPLASTIC"/>
    <property type="match status" value="1"/>
</dbReference>
<dbReference type="Pfam" id="PF05419">
    <property type="entry name" value="GUN4"/>
    <property type="match status" value="1"/>
</dbReference>
<dbReference type="GO" id="GO:0030288">
    <property type="term" value="C:outer membrane-bounded periplasmic space"/>
    <property type="evidence" value="ECO:0007669"/>
    <property type="project" value="TreeGrafter"/>
</dbReference>
<proteinExistence type="predicted"/>
<dbReference type="SUPFAM" id="SSF48371">
    <property type="entry name" value="ARM repeat"/>
    <property type="match status" value="1"/>
</dbReference>
<accession>A0A0M2Q1B8</accession>
<dbReference type="AlphaFoldDB" id="A0A0M2Q1B8"/>
<dbReference type="OrthoDB" id="7915178at2"/>
<keyword evidence="4" id="KW-1185">Reference proteome</keyword>
<dbReference type="Gene3D" id="1.25.40.620">
    <property type="match status" value="1"/>
</dbReference>
<dbReference type="eggNOG" id="COG4249">
    <property type="taxonomic scope" value="Bacteria"/>
</dbReference>
<evidence type="ECO:0000259" key="1">
    <source>
        <dbReference type="Pfam" id="PF05419"/>
    </source>
</evidence>
<dbReference type="EMBL" id="AJTX02000003">
    <property type="protein sequence ID" value="KKJ00759.1"/>
    <property type="molecule type" value="Genomic_DNA"/>
</dbReference>
<dbReference type="RefSeq" id="WP_017714644.1">
    <property type="nucleotide sequence ID" value="NZ_KB235944.1"/>
</dbReference>
<protein>
    <recommendedName>
        <fullName evidence="5">GUN4-like domain-containing protein</fullName>
    </recommendedName>
</protein>
<feature type="domain" description="GUN4-like" evidence="1">
    <location>
        <begin position="92"/>
        <end position="231"/>
    </location>
</feature>
<dbReference type="Gene3D" id="1.10.10.1770">
    <property type="entry name" value="Gun4-like"/>
    <property type="match status" value="1"/>
</dbReference>
<dbReference type="PANTHER" id="PTHR34800:SF1">
    <property type="entry name" value="TETRAPYRROLE-BINDING PROTEIN, CHLOROPLASTIC"/>
    <property type="match status" value="1"/>
</dbReference>
<dbReference type="InterPro" id="IPR008629">
    <property type="entry name" value="GUN4-like"/>
</dbReference>
<dbReference type="Proteomes" id="UP000034681">
    <property type="component" value="Unassembled WGS sequence"/>
</dbReference>
<dbReference type="Pfam" id="PF16416">
    <property type="entry name" value="GUN4_N"/>
    <property type="match status" value="1"/>
</dbReference>
<sequence>MPPALTVDSSELRDSLFSESEKRQLQAIDTLLSDPSHGDHWTLLQEFLLSFKSQAVNWRGAKVYRALWQGDNLKIQDFLDEHFPQGFVPLTSEAGIDYSPIEAALLDEVYELADRLTLQKMCELAGDSAVQRKWVYFSEVNQFPVTDLQTLDTLWLVYSEGKFGFSVQREMWLGVGKVWEKLWPKMGWKKENIWTRYPGGFTWDLSAPKGHLPLTNQLRGVRVMDSLMTHPAFNPSTF</sequence>
<dbReference type="InterPro" id="IPR016024">
    <property type="entry name" value="ARM-type_fold"/>
</dbReference>
<comment type="caution">
    <text evidence="3">The sequence shown here is derived from an EMBL/GenBank/DDBJ whole genome shotgun (WGS) entry which is preliminary data.</text>
</comment>
<dbReference type="SUPFAM" id="SSF140869">
    <property type="entry name" value="GUN4-like"/>
    <property type="match status" value="1"/>
</dbReference>
<dbReference type="InterPro" id="IPR032192">
    <property type="entry name" value="GUN4_N"/>
</dbReference>
<reference evidence="3" key="1">
    <citation type="submission" date="2012-04" db="EMBL/GenBank/DDBJ databases">
        <authorList>
            <person name="Borisov I.G."/>
            <person name="Ivanikova N.V."/>
            <person name="Pinevich A.V."/>
        </authorList>
    </citation>
    <scope>NUCLEOTIDE SEQUENCE</scope>
    <source>
        <strain evidence="3">CALU 1027</strain>
    </source>
</reference>
<evidence type="ECO:0000313" key="4">
    <source>
        <dbReference type="Proteomes" id="UP000034681"/>
    </source>
</evidence>
<organism evidence="3 4">
    <name type="scientific">Prochlorothrix hollandica PCC 9006 = CALU 1027</name>
    <dbReference type="NCBI Taxonomy" id="317619"/>
    <lineage>
        <taxon>Bacteria</taxon>
        <taxon>Bacillati</taxon>
        <taxon>Cyanobacteriota</taxon>
        <taxon>Cyanophyceae</taxon>
        <taxon>Prochlorotrichales</taxon>
        <taxon>Prochlorotrichaceae</taxon>
        <taxon>Prochlorothrix</taxon>
    </lineage>
</organism>
<evidence type="ECO:0000313" key="3">
    <source>
        <dbReference type="EMBL" id="KKJ00759.1"/>
    </source>
</evidence>
<dbReference type="InterPro" id="IPR037215">
    <property type="entry name" value="GUN4-like_sf"/>
</dbReference>
<dbReference type="CDD" id="cd16383">
    <property type="entry name" value="GUN4"/>
    <property type="match status" value="1"/>
</dbReference>
<gene>
    <name evidence="3" type="ORF">PROH_05725</name>
</gene>
<evidence type="ECO:0000259" key="2">
    <source>
        <dbReference type="Pfam" id="PF16416"/>
    </source>
</evidence>
<dbReference type="GO" id="GO:0046906">
    <property type="term" value="F:tetrapyrrole binding"/>
    <property type="evidence" value="ECO:0007669"/>
    <property type="project" value="TreeGrafter"/>
</dbReference>